<gene>
    <name evidence="4" type="ORF">G3580_05615</name>
</gene>
<dbReference type="AlphaFoldDB" id="A0A6C1B0N7"/>
<dbReference type="RefSeq" id="WP_173764331.1">
    <property type="nucleotide sequence ID" value="NZ_CP048836.1"/>
</dbReference>
<dbReference type="GO" id="GO:0016740">
    <property type="term" value="F:transferase activity"/>
    <property type="evidence" value="ECO:0007669"/>
    <property type="project" value="UniProtKB-KW"/>
</dbReference>
<dbReference type="Gene3D" id="3.10.490.10">
    <property type="entry name" value="Gamma-glutamyl cyclotransferase-like"/>
    <property type="match status" value="1"/>
</dbReference>
<evidence type="ECO:0000256" key="1">
    <source>
        <dbReference type="ARBA" id="ARBA00022679"/>
    </source>
</evidence>
<sequence length="136" mass="15449">MDHCFTYGSLMCEDIFTAVTGLVLRPEAAVLEGYARHPVIGTDYPGVRRRDGARVPGRLYRNVSPAGVAYLDRFEGDEYRRERLEVTLCDGHTVAAWVYVFDTAQGHRLDAGPWDFEHFLREGKARFLLRHPPAPL</sequence>
<keyword evidence="1 4" id="KW-0808">Transferase</keyword>
<organism evidence="4 5">
    <name type="scientific">Nitrogeniibacter mangrovi</name>
    <dbReference type="NCBI Taxonomy" id="2016596"/>
    <lineage>
        <taxon>Bacteria</taxon>
        <taxon>Pseudomonadati</taxon>
        <taxon>Pseudomonadota</taxon>
        <taxon>Betaproteobacteria</taxon>
        <taxon>Rhodocyclales</taxon>
        <taxon>Zoogloeaceae</taxon>
        <taxon>Nitrogeniibacter</taxon>
    </lineage>
</organism>
<dbReference type="SUPFAM" id="SSF110857">
    <property type="entry name" value="Gamma-glutamyl cyclotransferase-like"/>
    <property type="match status" value="1"/>
</dbReference>
<dbReference type="EMBL" id="CP048836">
    <property type="protein sequence ID" value="QID17166.1"/>
    <property type="molecule type" value="Genomic_DNA"/>
</dbReference>
<dbReference type="PANTHER" id="PTHR31544">
    <property type="entry name" value="AIG2-LIKE PROTEIN D"/>
    <property type="match status" value="1"/>
</dbReference>
<keyword evidence="5" id="KW-1185">Reference proteome</keyword>
<protein>
    <recommendedName>
        <fullName evidence="2">Putative gamma-glutamylcyclotransferase</fullName>
    </recommendedName>
</protein>
<dbReference type="InterPro" id="IPR013024">
    <property type="entry name" value="GGCT-like"/>
</dbReference>
<accession>A0A6C1B0N7</accession>
<dbReference type="InterPro" id="IPR036568">
    <property type="entry name" value="GGCT-like_sf"/>
</dbReference>
<evidence type="ECO:0000313" key="4">
    <source>
        <dbReference type="EMBL" id="QID17166.1"/>
    </source>
</evidence>
<evidence type="ECO:0000259" key="3">
    <source>
        <dbReference type="Pfam" id="PF06094"/>
    </source>
</evidence>
<evidence type="ECO:0000256" key="2">
    <source>
        <dbReference type="ARBA" id="ARBA00030602"/>
    </source>
</evidence>
<dbReference type="InterPro" id="IPR009288">
    <property type="entry name" value="AIG2-like_dom"/>
</dbReference>
<dbReference type="PANTHER" id="PTHR31544:SF2">
    <property type="entry name" value="AIG2-LIKE PROTEIN D"/>
    <property type="match status" value="1"/>
</dbReference>
<dbReference type="Pfam" id="PF06094">
    <property type="entry name" value="GGACT"/>
    <property type="match status" value="1"/>
</dbReference>
<reference evidence="4 5" key="1">
    <citation type="submission" date="2020-02" db="EMBL/GenBank/DDBJ databases">
        <title>Nitrogenibacter mangrovi gen. nov., sp. nov. isolated from mangrove sediment, a denitrifying betaproteobacterium.</title>
        <authorList>
            <person name="Liao H."/>
            <person name="Tian Y."/>
        </authorList>
    </citation>
    <scope>NUCLEOTIDE SEQUENCE [LARGE SCALE GENOMIC DNA]</scope>
    <source>
        <strain evidence="4 5">M9-3-2</strain>
    </source>
</reference>
<dbReference type="InterPro" id="IPR045038">
    <property type="entry name" value="AIG2-like"/>
</dbReference>
<dbReference type="KEGG" id="azq:G3580_05615"/>
<dbReference type="CDD" id="cd06661">
    <property type="entry name" value="GGCT_like"/>
    <property type="match status" value="1"/>
</dbReference>
<dbReference type="Proteomes" id="UP000501991">
    <property type="component" value="Chromosome"/>
</dbReference>
<evidence type="ECO:0000313" key="5">
    <source>
        <dbReference type="Proteomes" id="UP000501991"/>
    </source>
</evidence>
<feature type="domain" description="Gamma-glutamylcyclotransferase AIG2-like" evidence="3">
    <location>
        <begin position="4"/>
        <end position="115"/>
    </location>
</feature>
<proteinExistence type="predicted"/>
<name>A0A6C1B0N7_9RHOO</name>